<sequence length="274" mass="28289">MSPADAEDYLGRPEGRRMSKVWRQVFGGMACACQNAACGVRRLFAMLGVDESPVPHLPRTSSGIRRRPSRPHKAEDGDRPGASPGASAHSRKSSVSGANDGPRSPTPSRARDALAAEGGPRSRSASASRQSSAEPQPPPPINGPSAEGGGKSHGSRKRKPGNPAAAQRTLSDGSGSDSDCDSGDGPQNQCGSRNTSGSDMPLKKLWISRYLEHVEAQPSASGSDASERGADEQDAHEPPSDAVCPPGAPPVKPLESVGRAIVKSAPKDADAPTP</sequence>
<gene>
    <name evidence="1" type="ORF">IWQ57_006986</name>
</gene>
<keyword evidence="2" id="KW-1185">Reference proteome</keyword>
<evidence type="ECO:0000313" key="1">
    <source>
        <dbReference type="EMBL" id="KAJ2757854.1"/>
    </source>
</evidence>
<organism evidence="1 2">
    <name type="scientific">Coemansia nantahalensis</name>
    <dbReference type="NCBI Taxonomy" id="2789366"/>
    <lineage>
        <taxon>Eukaryota</taxon>
        <taxon>Fungi</taxon>
        <taxon>Fungi incertae sedis</taxon>
        <taxon>Zoopagomycota</taxon>
        <taxon>Kickxellomycotina</taxon>
        <taxon>Kickxellomycetes</taxon>
        <taxon>Kickxellales</taxon>
        <taxon>Kickxellaceae</taxon>
        <taxon>Coemansia</taxon>
    </lineage>
</organism>
<reference evidence="1" key="1">
    <citation type="submission" date="2022-07" db="EMBL/GenBank/DDBJ databases">
        <title>Phylogenomic reconstructions and comparative analyses of Kickxellomycotina fungi.</title>
        <authorList>
            <person name="Reynolds N.K."/>
            <person name="Stajich J.E."/>
            <person name="Barry K."/>
            <person name="Grigoriev I.V."/>
            <person name="Crous P."/>
            <person name="Smith M.E."/>
        </authorList>
    </citation>
    <scope>NUCLEOTIDE SEQUENCE</scope>
    <source>
        <strain evidence="1">CBS 109366</strain>
    </source>
</reference>
<evidence type="ECO:0000313" key="2">
    <source>
        <dbReference type="Proteomes" id="UP001140234"/>
    </source>
</evidence>
<feature type="non-terminal residue" evidence="1">
    <location>
        <position position="274"/>
    </location>
</feature>
<protein>
    <submittedName>
        <fullName evidence="1">Uncharacterized protein</fullName>
    </submittedName>
</protein>
<comment type="caution">
    <text evidence="1">The sequence shown here is derived from an EMBL/GenBank/DDBJ whole genome shotgun (WGS) entry which is preliminary data.</text>
</comment>
<dbReference type="Proteomes" id="UP001140234">
    <property type="component" value="Unassembled WGS sequence"/>
</dbReference>
<dbReference type="EMBL" id="JANBUJ010004302">
    <property type="protein sequence ID" value="KAJ2757854.1"/>
    <property type="molecule type" value="Genomic_DNA"/>
</dbReference>
<proteinExistence type="predicted"/>
<name>A0ACC1JIN0_9FUNG</name>
<accession>A0ACC1JIN0</accession>